<evidence type="ECO:0000313" key="3">
    <source>
        <dbReference type="EMBL" id="MEJ5975670.1"/>
    </source>
</evidence>
<keyword evidence="3" id="KW-0378">Hydrolase</keyword>
<feature type="signal peptide" evidence="1">
    <location>
        <begin position="1"/>
        <end position="21"/>
    </location>
</feature>
<feature type="chain" id="PRO_5045766330" evidence="1">
    <location>
        <begin position="22"/>
        <end position="640"/>
    </location>
</feature>
<reference evidence="3 4" key="1">
    <citation type="submission" date="2024-03" db="EMBL/GenBank/DDBJ databases">
        <authorList>
            <person name="Jo J.-H."/>
        </authorList>
    </citation>
    <scope>NUCLEOTIDE SEQUENCE [LARGE SCALE GENOMIC DNA]</scope>
    <source>
        <strain evidence="3 4">PS1R-30</strain>
    </source>
</reference>
<evidence type="ECO:0000313" key="4">
    <source>
        <dbReference type="Proteomes" id="UP001361239"/>
    </source>
</evidence>
<feature type="domain" description="Alpha/beta hydrolase" evidence="2">
    <location>
        <begin position="311"/>
        <end position="633"/>
    </location>
</feature>
<evidence type="ECO:0000259" key="2">
    <source>
        <dbReference type="Pfam" id="PF20091"/>
    </source>
</evidence>
<proteinExistence type="predicted"/>
<organism evidence="3 4">
    <name type="scientific">Novosphingobium anseongense</name>
    <dbReference type="NCBI Taxonomy" id="3133436"/>
    <lineage>
        <taxon>Bacteria</taxon>
        <taxon>Pseudomonadati</taxon>
        <taxon>Pseudomonadota</taxon>
        <taxon>Alphaproteobacteria</taxon>
        <taxon>Sphingomonadales</taxon>
        <taxon>Sphingomonadaceae</taxon>
        <taxon>Novosphingobium</taxon>
    </lineage>
</organism>
<keyword evidence="1" id="KW-0732">Signal</keyword>
<dbReference type="RefSeq" id="WP_339585602.1">
    <property type="nucleotide sequence ID" value="NZ_JBBHJZ010000001.1"/>
</dbReference>
<comment type="caution">
    <text evidence="3">The sequence shown here is derived from an EMBL/GenBank/DDBJ whole genome shotgun (WGS) entry which is preliminary data.</text>
</comment>
<name>A0ABU8RRF1_9SPHN</name>
<evidence type="ECO:0000256" key="1">
    <source>
        <dbReference type="SAM" id="SignalP"/>
    </source>
</evidence>
<dbReference type="InterPro" id="IPR045394">
    <property type="entry name" value="Abhydrolase_dom"/>
</dbReference>
<accession>A0ABU8RRF1</accession>
<dbReference type="Pfam" id="PF20091">
    <property type="entry name" value="Abhydrolase_10"/>
    <property type="match status" value="1"/>
</dbReference>
<protein>
    <submittedName>
        <fullName evidence="3">Alpha/beta hydrolase domain-containing protein</fullName>
    </submittedName>
</protein>
<keyword evidence="4" id="KW-1185">Reference proteome</keyword>
<gene>
    <name evidence="3" type="ORF">WG901_03425</name>
</gene>
<dbReference type="GO" id="GO:0016787">
    <property type="term" value="F:hydrolase activity"/>
    <property type="evidence" value="ECO:0007669"/>
    <property type="project" value="UniProtKB-KW"/>
</dbReference>
<dbReference type="Proteomes" id="UP001361239">
    <property type="component" value="Unassembled WGS sequence"/>
</dbReference>
<dbReference type="EMBL" id="JBBHJZ010000001">
    <property type="protein sequence ID" value="MEJ5975670.1"/>
    <property type="molecule type" value="Genomic_DNA"/>
</dbReference>
<sequence length="640" mass="68375">MRLASHVLFATATVAASPAMAAETIPDVRIEVTSRIDAYDGRTFGNAGPYERIAGIAHLRIDPRAAANRGIVDLAKAPRDSDGLVAYDVDVVILRPKDGTRARRVMLYDVVNRGMKLMAMFTGGSAMGGGDPIAPGDGLLLRQGYTLVWSGWQGDITLSGNGKGLIGARFPVASDGDKPLTGPVSTETIFDNTSSNRLSLPYRAATLDQASARLTVRAVTGAPAREIAASDWRFEDDRHVTLTRPAAMDAGAIYRFDYVARDPVVMGLGFTATRDLIAFLRHGSAAQGNPLADLSAAPCEKDAKQACVNPRGGAFSAAIAFGGSQSGRYLRDFLWQGFNSDLAGRRVFDGVIPFIPGARQTYTNYRFAEPGRFSRQHEDHDVPGFGFPFTYATLTDPVTGRRDGILATCSADGTCPRVFHIDTSGEFWQAGASLVGTGGTNRDVALPANVRAYMIAGGAHAPGMALPACRYPANPLNYTPIVRALLIGMVDWTLGRAEPPASRWPSLGKGELRPVDALRGPEGIVWPKVFNQPISPAGKRAWPQYVPAIDTQGNDQPGIRMPEVAVAEGTYLGWNLRKPGFGEGDLCLIAGSYLPFPADRREPPATVAERRAAVVGELAAERLLLAEDAARLRATLVGSK</sequence>